<dbReference type="InterPro" id="IPR007621">
    <property type="entry name" value="TPM_dom"/>
</dbReference>
<evidence type="ECO:0000256" key="2">
    <source>
        <dbReference type="SAM" id="Phobius"/>
    </source>
</evidence>
<keyword evidence="2" id="KW-0472">Membrane</keyword>
<sequence>MARQQVRVGFVLIFILLMTNAVYGQVFPKPVGFVNDFAHVLPTDQAKNLEARLRSYRDATGIELAVVTVSSLDDMPIEDYASKLFAQWGIGEKGKDNGVLMLLAPTERKVRIEVGYGLEPDLTDSESGQIIRQYANPNFKVNNWSAGTEATVNGIIDYLGSKPFQARVEARAEEKKKQEEERVRVEAQFMATLKYAFLVVLASVVLFGPPVVLLYRRHRRNEIKDLINDSINDGRRSITTIRGKYLSAVARLEQLAKEITPDEYGAANNKLTMLPGKISKIEAGLNILTVDQRDTLSALEGRYYAILDVLNNLAQLSPDAIINGVESRIHERREAEKESKELLEAIPKRVATVREKSLVGEAQITQAEQKLGEAESQSRVDSPNWLAIYALLVAADRLLNSRSHPMSNYSSHSNHRSNYSSPHQGSRSTGGSLFSGFSGGRSGGGGATGSF</sequence>
<dbReference type="Pfam" id="PF04536">
    <property type="entry name" value="TPM_phosphatase"/>
    <property type="match status" value="1"/>
</dbReference>
<organism evidence="4 5">
    <name type="scientific">Candidatus Yanofskybacteria bacterium GW2011_GWD1_39_16</name>
    <dbReference type="NCBI Taxonomy" id="1619030"/>
    <lineage>
        <taxon>Bacteria</taxon>
        <taxon>Candidatus Yanofskyibacteriota</taxon>
    </lineage>
</organism>
<evidence type="ECO:0000313" key="5">
    <source>
        <dbReference type="Proteomes" id="UP000033996"/>
    </source>
</evidence>
<dbReference type="EMBL" id="LBWL01000010">
    <property type="protein sequence ID" value="KKR09024.1"/>
    <property type="molecule type" value="Genomic_DNA"/>
</dbReference>
<comment type="caution">
    <text evidence="4">The sequence shown here is derived from an EMBL/GenBank/DDBJ whole genome shotgun (WGS) entry which is preliminary data.</text>
</comment>
<feature type="domain" description="TPM" evidence="3">
    <location>
        <begin position="34"/>
        <end position="157"/>
    </location>
</feature>
<name>A0A837HSI9_9BACT</name>
<reference evidence="4 5" key="1">
    <citation type="journal article" date="2015" name="Nature">
        <title>rRNA introns, odd ribosomes, and small enigmatic genomes across a large radiation of phyla.</title>
        <authorList>
            <person name="Brown C.T."/>
            <person name="Hug L.A."/>
            <person name="Thomas B.C."/>
            <person name="Sharon I."/>
            <person name="Castelle C.J."/>
            <person name="Singh A."/>
            <person name="Wilkins M.J."/>
            <person name="Williams K.H."/>
            <person name="Banfield J.F."/>
        </authorList>
    </citation>
    <scope>NUCLEOTIDE SEQUENCE [LARGE SCALE GENOMIC DNA]</scope>
</reference>
<dbReference type="AlphaFoldDB" id="A0A837HSI9"/>
<proteinExistence type="predicted"/>
<keyword evidence="2" id="KW-0812">Transmembrane</keyword>
<evidence type="ECO:0000313" key="4">
    <source>
        <dbReference type="EMBL" id="KKR09024.1"/>
    </source>
</evidence>
<dbReference type="PANTHER" id="PTHR30373:SF2">
    <property type="entry name" value="UPF0603 PROTEIN YGCG"/>
    <property type="match status" value="1"/>
</dbReference>
<evidence type="ECO:0000259" key="3">
    <source>
        <dbReference type="Pfam" id="PF04536"/>
    </source>
</evidence>
<keyword evidence="2" id="KW-1133">Transmembrane helix</keyword>
<accession>A0A837HSI9</accession>
<feature type="compositionally biased region" description="Low complexity" evidence="1">
    <location>
        <begin position="407"/>
        <end position="436"/>
    </location>
</feature>
<feature type="transmembrane region" description="Helical" evidence="2">
    <location>
        <begin position="195"/>
        <end position="215"/>
    </location>
</feature>
<protein>
    <recommendedName>
        <fullName evidence="3">TPM domain-containing protein</fullName>
    </recommendedName>
</protein>
<dbReference type="PANTHER" id="PTHR30373">
    <property type="entry name" value="UPF0603 PROTEIN YGCG"/>
    <property type="match status" value="1"/>
</dbReference>
<feature type="region of interest" description="Disordered" evidence="1">
    <location>
        <begin position="405"/>
        <end position="451"/>
    </location>
</feature>
<dbReference type="Proteomes" id="UP000033996">
    <property type="component" value="Unassembled WGS sequence"/>
</dbReference>
<evidence type="ECO:0000256" key="1">
    <source>
        <dbReference type="SAM" id="MobiDB-lite"/>
    </source>
</evidence>
<gene>
    <name evidence="4" type="ORF">UT35_C0010G0005</name>
</gene>
<feature type="compositionally biased region" description="Gly residues" evidence="1">
    <location>
        <begin position="437"/>
        <end position="451"/>
    </location>
</feature>
<dbReference type="Gene3D" id="3.10.310.50">
    <property type="match status" value="1"/>
</dbReference>